<organism evidence="5 6">
    <name type="scientific">Corynebacterium uropygiale</name>
    <dbReference type="NCBI Taxonomy" id="1775911"/>
    <lineage>
        <taxon>Bacteria</taxon>
        <taxon>Bacillati</taxon>
        <taxon>Actinomycetota</taxon>
        <taxon>Actinomycetes</taxon>
        <taxon>Mycobacteriales</taxon>
        <taxon>Corynebacteriaceae</taxon>
        <taxon>Corynebacterium</taxon>
    </lineage>
</organism>
<dbReference type="InterPro" id="IPR029044">
    <property type="entry name" value="Nucleotide-diphossugar_trans"/>
</dbReference>
<dbReference type="GO" id="GO:0016757">
    <property type="term" value="F:glycosyltransferase activity"/>
    <property type="evidence" value="ECO:0007669"/>
    <property type="project" value="UniProtKB-KW"/>
</dbReference>
<keyword evidence="6" id="KW-1185">Reference proteome</keyword>
<evidence type="ECO:0000313" key="5">
    <source>
        <dbReference type="EMBL" id="MCF4005785.1"/>
    </source>
</evidence>
<dbReference type="EMBL" id="JAKGSI010000001">
    <property type="protein sequence ID" value="MCF4005785.1"/>
    <property type="molecule type" value="Genomic_DNA"/>
</dbReference>
<dbReference type="Pfam" id="PF00535">
    <property type="entry name" value="Glycos_transf_2"/>
    <property type="match status" value="1"/>
</dbReference>
<name>A0A9X1QPG3_9CORY</name>
<dbReference type="Proteomes" id="UP001139336">
    <property type="component" value="Unassembled WGS sequence"/>
</dbReference>
<accession>A0A9X1QPG3</accession>
<dbReference type="InterPro" id="IPR001173">
    <property type="entry name" value="Glyco_trans_2-like"/>
</dbReference>
<keyword evidence="3 5" id="KW-0808">Transferase</keyword>
<dbReference type="PANTHER" id="PTHR43685:SF5">
    <property type="entry name" value="GLYCOSYLTRANSFERASE EPSE-RELATED"/>
    <property type="match status" value="1"/>
</dbReference>
<dbReference type="Gene3D" id="3.90.550.10">
    <property type="entry name" value="Spore Coat Polysaccharide Biosynthesis Protein SpsA, Chain A"/>
    <property type="match status" value="1"/>
</dbReference>
<comment type="caution">
    <text evidence="5">The sequence shown here is derived from an EMBL/GenBank/DDBJ whole genome shotgun (WGS) entry which is preliminary data.</text>
</comment>
<feature type="domain" description="Glycosyltransferase 2-like" evidence="4">
    <location>
        <begin position="20"/>
        <end position="177"/>
    </location>
</feature>
<dbReference type="RefSeq" id="WP_236117586.1">
    <property type="nucleotide sequence ID" value="NZ_JAKGSI010000001.1"/>
</dbReference>
<comment type="similarity">
    <text evidence="1">Belongs to the glycosyltransferase 2 family.</text>
</comment>
<evidence type="ECO:0000256" key="2">
    <source>
        <dbReference type="ARBA" id="ARBA00022676"/>
    </source>
</evidence>
<reference evidence="5" key="1">
    <citation type="submission" date="2022-01" db="EMBL/GenBank/DDBJ databases">
        <title>Corynebacterium sp. nov isolated from isolated from the feces of the greater white-fronted geese (Anser albifrons) at Poyang Lake, PR China.</title>
        <authorList>
            <person name="Liu Q."/>
        </authorList>
    </citation>
    <scope>NUCLEOTIDE SEQUENCE</scope>
    <source>
        <strain evidence="5">JCM 32435</strain>
    </source>
</reference>
<dbReference type="InterPro" id="IPR050834">
    <property type="entry name" value="Glycosyltransf_2"/>
</dbReference>
<evidence type="ECO:0000259" key="4">
    <source>
        <dbReference type="Pfam" id="PF00535"/>
    </source>
</evidence>
<evidence type="ECO:0000256" key="1">
    <source>
        <dbReference type="ARBA" id="ARBA00006739"/>
    </source>
</evidence>
<dbReference type="SUPFAM" id="SSF53448">
    <property type="entry name" value="Nucleotide-diphospho-sugar transferases"/>
    <property type="match status" value="1"/>
</dbReference>
<evidence type="ECO:0000256" key="3">
    <source>
        <dbReference type="ARBA" id="ARBA00022679"/>
    </source>
</evidence>
<protein>
    <submittedName>
        <fullName evidence="5">Glycosyltransferase</fullName>
        <ecNumber evidence="5">2.4.-.-</ecNumber>
    </submittedName>
</protein>
<evidence type="ECO:0000313" key="6">
    <source>
        <dbReference type="Proteomes" id="UP001139336"/>
    </source>
</evidence>
<dbReference type="PANTHER" id="PTHR43685">
    <property type="entry name" value="GLYCOSYLTRANSFERASE"/>
    <property type="match status" value="1"/>
</dbReference>
<dbReference type="EC" id="2.4.-.-" evidence="5"/>
<sequence length="307" mass="34329">MSETQSSPGSTTPAPADIAVLITVYHKITDSHLDAALRSIAAQTLPPQQVIVVADGPLTASLNDVLRRWEQHYAELPTHFLIHRLEFNSGAGVASQAGLQLVETTWTARLDADDIALPERLEKQLRYATLRRLDVVGTALAEFDAEAVEKGANPEEALFGVRRLPEEHEHILAYARWNCPVNHPSVLLRTEAARAVGGYREIRGMEDYDLWVRMLSAGARFGNMPEPLTLFRAGFAMLERRADPAVIRQEWHMQTTLMDNGLVNRPRAILNVILRTGFRLLPLPLLRRIYVLLFHRPGRDHHAGGIA</sequence>
<gene>
    <name evidence="5" type="ORF">L1O03_01150</name>
</gene>
<keyword evidence="2 5" id="KW-0328">Glycosyltransferase</keyword>
<proteinExistence type="inferred from homology"/>
<dbReference type="AlphaFoldDB" id="A0A9X1QPG3"/>